<feature type="region of interest" description="Disordered" evidence="2">
    <location>
        <begin position="486"/>
        <end position="512"/>
    </location>
</feature>
<reference evidence="5" key="1">
    <citation type="submission" date="2018-11" db="EMBL/GenBank/DDBJ databases">
        <authorList>
            <person name="Alioto T."/>
            <person name="Alioto T."/>
        </authorList>
    </citation>
    <scope>NUCLEOTIDE SEQUENCE</scope>
</reference>
<keyword evidence="6" id="KW-1185">Reference proteome</keyword>
<organism evidence="5 6">
    <name type="scientific">Mytilus galloprovincialis</name>
    <name type="common">Mediterranean mussel</name>
    <dbReference type="NCBI Taxonomy" id="29158"/>
    <lineage>
        <taxon>Eukaryota</taxon>
        <taxon>Metazoa</taxon>
        <taxon>Spiralia</taxon>
        <taxon>Lophotrochozoa</taxon>
        <taxon>Mollusca</taxon>
        <taxon>Bivalvia</taxon>
        <taxon>Autobranchia</taxon>
        <taxon>Pteriomorphia</taxon>
        <taxon>Mytilida</taxon>
        <taxon>Mytiloidea</taxon>
        <taxon>Mytilidae</taxon>
        <taxon>Mytilinae</taxon>
        <taxon>Mytilus</taxon>
    </lineage>
</organism>
<comment type="caution">
    <text evidence="5">The sequence shown here is derived from an EMBL/GenBank/DDBJ whole genome shotgun (WGS) entry which is preliminary data.</text>
</comment>
<feature type="compositionally biased region" description="Acidic residues" evidence="2">
    <location>
        <begin position="1"/>
        <end position="17"/>
    </location>
</feature>
<dbReference type="AlphaFoldDB" id="A0A8B6GUP1"/>
<name>A0A8B6GUP1_MYTGA</name>
<keyword evidence="3" id="KW-0472">Membrane</keyword>
<dbReference type="EMBL" id="UYJE01009030">
    <property type="protein sequence ID" value="VDI69446.1"/>
    <property type="molecule type" value="Genomic_DNA"/>
</dbReference>
<evidence type="ECO:0000259" key="4">
    <source>
        <dbReference type="PROSITE" id="PS51212"/>
    </source>
</evidence>
<protein>
    <recommendedName>
        <fullName evidence="4">WSC domain-containing protein</fullName>
    </recommendedName>
</protein>
<evidence type="ECO:0000313" key="6">
    <source>
        <dbReference type="Proteomes" id="UP000596742"/>
    </source>
</evidence>
<proteinExistence type="predicted"/>
<evidence type="ECO:0000313" key="5">
    <source>
        <dbReference type="EMBL" id="VDI69446.1"/>
    </source>
</evidence>
<feature type="compositionally biased region" description="Basic and acidic residues" evidence="2">
    <location>
        <begin position="500"/>
        <end position="512"/>
    </location>
</feature>
<keyword evidence="1" id="KW-0175">Coiled coil</keyword>
<dbReference type="Proteomes" id="UP000596742">
    <property type="component" value="Unassembled WGS sequence"/>
</dbReference>
<dbReference type="InterPro" id="IPR002889">
    <property type="entry name" value="WSC_carb-bd"/>
</dbReference>
<keyword evidence="3" id="KW-0812">Transmembrane</keyword>
<accession>A0A8B6GUP1</accession>
<dbReference type="OrthoDB" id="6189400at2759"/>
<keyword evidence="3" id="KW-1133">Transmembrane helix</keyword>
<gene>
    <name evidence="5" type="ORF">MGAL_10B023636</name>
</gene>
<feature type="region of interest" description="Disordered" evidence="2">
    <location>
        <begin position="1"/>
        <end position="41"/>
    </location>
</feature>
<evidence type="ECO:0000256" key="2">
    <source>
        <dbReference type="SAM" id="MobiDB-lite"/>
    </source>
</evidence>
<feature type="coiled-coil region" evidence="1">
    <location>
        <begin position="329"/>
        <end position="356"/>
    </location>
</feature>
<evidence type="ECO:0000256" key="1">
    <source>
        <dbReference type="SAM" id="Coils"/>
    </source>
</evidence>
<feature type="domain" description="WSC" evidence="4">
    <location>
        <begin position="16"/>
        <end position="123"/>
    </location>
</feature>
<dbReference type="PROSITE" id="PS51212">
    <property type="entry name" value="WSC"/>
    <property type="match status" value="1"/>
</dbReference>
<evidence type="ECO:0000256" key="3">
    <source>
        <dbReference type="SAM" id="Phobius"/>
    </source>
</evidence>
<sequence length="512" mass="57730">MGDTSDESDSNNDDELYTDAGCYENKKKGPSRKRLLSDGPHSRNPMSAKICYEICTSRAIRDRFNYFGTQNTNQCFCGEVAKIMSDDNQSLKRLMSKCNDNCLGSVDEKCGSKHNALLYKRKGNETTTTKDDPTSQAKKVSLAGIGIGVACLILVAICCVIIWRRRLLRKKIRKRSNTYRNAEDMSVTSNQNEQRQENPFSYTELIVYNHNHAYDELQMETNDTINGKTEVLDNSEGARVFNDNYTVLVVPEDQNSSLVSNTAGFIESISETNPTIGAYAILDPKETGFDRTKQEQELKADSYAVLDPAETGFDRTKDRDDVLIQSVRLENSNKALRDHAIKNKEIRDEMKNQNEDTHSINMTSTIESIENNADTKVSKKTNIGIGAYAILDPDATGFDRTKPEPKVYDDSYTVLDPAETGFDRMKDSDDMPSQSENSVKDIYGDAIQNKATNDEVNHSLNKDGQYDLLNQVYRPQDDNEHTYSHSVDAVYDTTNQNRTPRTEDSSHAYDHL</sequence>
<feature type="transmembrane region" description="Helical" evidence="3">
    <location>
        <begin position="140"/>
        <end position="163"/>
    </location>
</feature>
<dbReference type="Pfam" id="PF01822">
    <property type="entry name" value="WSC"/>
    <property type="match status" value="1"/>
</dbReference>